<comment type="caution">
    <text evidence="4">The sequence shown here is derived from an EMBL/GenBank/DDBJ whole genome shotgun (WGS) entry which is preliminary data.</text>
</comment>
<dbReference type="EMBL" id="BAAAZR010000043">
    <property type="protein sequence ID" value="GAA3839151.1"/>
    <property type="molecule type" value="Genomic_DNA"/>
</dbReference>
<feature type="region of interest" description="Disordered" evidence="2">
    <location>
        <begin position="103"/>
        <end position="132"/>
    </location>
</feature>
<dbReference type="Gene3D" id="2.60.40.200">
    <property type="entry name" value="Superoxide dismutase, copper/zinc binding domain"/>
    <property type="match status" value="1"/>
</dbReference>
<reference evidence="5" key="1">
    <citation type="journal article" date="2019" name="Int. J. Syst. Evol. Microbiol.">
        <title>The Global Catalogue of Microorganisms (GCM) 10K type strain sequencing project: providing services to taxonomists for standard genome sequencing and annotation.</title>
        <authorList>
            <consortium name="The Broad Institute Genomics Platform"/>
            <consortium name="The Broad Institute Genome Sequencing Center for Infectious Disease"/>
            <person name="Wu L."/>
            <person name="Ma J."/>
        </authorList>
    </citation>
    <scope>NUCLEOTIDE SEQUENCE [LARGE SCALE GENOMIC DNA]</scope>
    <source>
        <strain evidence="5">JCM 16908</strain>
    </source>
</reference>
<feature type="domain" description="Superoxide dismutase copper/zinc binding" evidence="3">
    <location>
        <begin position="79"/>
        <end position="192"/>
    </location>
</feature>
<dbReference type="RefSeq" id="WP_344951067.1">
    <property type="nucleotide sequence ID" value="NZ_BAAAZR010000043.1"/>
</dbReference>
<dbReference type="SUPFAM" id="SSF49329">
    <property type="entry name" value="Cu,Zn superoxide dismutase-like"/>
    <property type="match status" value="1"/>
</dbReference>
<dbReference type="Proteomes" id="UP001500888">
    <property type="component" value="Unassembled WGS sequence"/>
</dbReference>
<feature type="compositionally biased region" description="Basic and acidic residues" evidence="2">
    <location>
        <begin position="106"/>
        <end position="120"/>
    </location>
</feature>
<dbReference type="InterPro" id="IPR036423">
    <property type="entry name" value="SOD-like_Cu/Zn_dom_sf"/>
</dbReference>
<dbReference type="InterPro" id="IPR001424">
    <property type="entry name" value="SOD_Cu_Zn_dom"/>
</dbReference>
<evidence type="ECO:0000313" key="5">
    <source>
        <dbReference type="Proteomes" id="UP001500888"/>
    </source>
</evidence>
<proteinExistence type="inferred from homology"/>
<dbReference type="Pfam" id="PF00080">
    <property type="entry name" value="Sod_Cu"/>
    <property type="match status" value="1"/>
</dbReference>
<comment type="similarity">
    <text evidence="1">Belongs to the Cu-Zn superoxide dismutase family.</text>
</comment>
<evidence type="ECO:0000259" key="3">
    <source>
        <dbReference type="Pfam" id="PF00080"/>
    </source>
</evidence>
<protein>
    <recommendedName>
        <fullName evidence="3">Superoxide dismutase copper/zinc binding domain-containing protein</fullName>
    </recommendedName>
</protein>
<evidence type="ECO:0000313" key="4">
    <source>
        <dbReference type="EMBL" id="GAA3839151.1"/>
    </source>
</evidence>
<accession>A0ABP7JAE9</accession>
<sequence length="195" mass="20893">MLAVRTGLTAMLMPFTLLHPGATSTTPLSVPIRHGADPVLALGRFVSYVPGQAAVTYDPKLVPAGAAAAVAYLPVGEKQANVQLRVSGLLPNRKYGAHVHTNRCGPKPEDAGPHYQHQKDPVTPSTNPKYANPRNEVWLDFTTDARGNGFAQATQDWKFGDRHPHSVIIHTEHTHTGEGHAGTAGARLACVNVDF</sequence>
<name>A0ABP7JAE9_9ACTN</name>
<evidence type="ECO:0000256" key="1">
    <source>
        <dbReference type="ARBA" id="ARBA00010457"/>
    </source>
</evidence>
<keyword evidence="5" id="KW-1185">Reference proteome</keyword>
<gene>
    <name evidence="4" type="ORF">GCM10022226_71810</name>
</gene>
<evidence type="ECO:0000256" key="2">
    <source>
        <dbReference type="SAM" id="MobiDB-lite"/>
    </source>
</evidence>
<organism evidence="4 5">
    <name type="scientific">Sphaerisporangium flaviroseum</name>
    <dbReference type="NCBI Taxonomy" id="509199"/>
    <lineage>
        <taxon>Bacteria</taxon>
        <taxon>Bacillati</taxon>
        <taxon>Actinomycetota</taxon>
        <taxon>Actinomycetes</taxon>
        <taxon>Streptosporangiales</taxon>
        <taxon>Streptosporangiaceae</taxon>
        <taxon>Sphaerisporangium</taxon>
    </lineage>
</organism>